<feature type="region of interest" description="Disordered" evidence="1">
    <location>
        <begin position="61"/>
        <end position="113"/>
    </location>
</feature>
<protein>
    <submittedName>
        <fullName evidence="2">Uncharacterized protein</fullName>
    </submittedName>
</protein>
<feature type="compositionally biased region" description="Polar residues" evidence="1">
    <location>
        <begin position="473"/>
        <end position="500"/>
    </location>
</feature>
<feature type="compositionally biased region" description="Acidic residues" evidence="1">
    <location>
        <begin position="572"/>
        <end position="615"/>
    </location>
</feature>
<organism evidence="2 3">
    <name type="scientific">Podospora comata</name>
    <dbReference type="NCBI Taxonomy" id="48703"/>
    <lineage>
        <taxon>Eukaryota</taxon>
        <taxon>Fungi</taxon>
        <taxon>Dikarya</taxon>
        <taxon>Ascomycota</taxon>
        <taxon>Pezizomycotina</taxon>
        <taxon>Sordariomycetes</taxon>
        <taxon>Sordariomycetidae</taxon>
        <taxon>Sordariales</taxon>
        <taxon>Podosporaceae</taxon>
        <taxon>Podospora</taxon>
    </lineage>
</organism>
<feature type="compositionally biased region" description="Low complexity" evidence="1">
    <location>
        <begin position="509"/>
        <end position="528"/>
    </location>
</feature>
<evidence type="ECO:0000313" key="2">
    <source>
        <dbReference type="EMBL" id="VBB80139.1"/>
    </source>
</evidence>
<proteinExistence type="predicted"/>
<reference evidence="2" key="1">
    <citation type="submission" date="2018-02" db="EMBL/GenBank/DDBJ databases">
        <authorList>
            <person name="Silar P."/>
        </authorList>
    </citation>
    <scope>NUCLEOTIDE SEQUENCE [LARGE SCALE GENOMIC DNA]</scope>
    <source>
        <strain evidence="2">T</strain>
    </source>
</reference>
<sequence>MSDEAPAQSAETGTTKAVKDKICTYCHQAFTSSSLGRHLDVFIKENNPKAPDGIHDVEEIRRNRSNITRRRPKASTGTPGAPGVRRRDTSVSVGTPTAASRRSQGSVSVEVDSASITPVSQTKGKGTADRKYPFNTPWEATGVINDLGGRDATAYEGGFRQHQRSASRQRMKQQLDARHVLQDAEDTKRAAELALREIMGSWRAAKQQIDMHSMPFDFDPLALDFPALTLQCLEKPPTLFASTQHSTSTSWSITPPGPVQLQALRNYFGEEFRKWKLACTAATTAVNEDLTYPPSLVPVKPDPREAVRKAEKAADKMEQQISDHITATYSVWCSLPEPERAKLWTLELARGLGRKQDEGAKLKQTQSLLRQENNHLKSQIEHLSRLQQPKEFKIVQPTTVYMDEKLVNHMLELGFSAAKDGGGVGFNMADRHADLDTVVARAINRWKNVIVSSRSAAAGLSAQRTLEAASAGVSPTTTGSGQGMRQLQPQRHQSQHSVPNNDARASLHPSPAASNNAANYAPSTASTTKAGSPSTAVGTPSIITAPASVGAGQDSDEEMGGQDVPEISETNTAEEDGDVDADADADADGDVDADADIDADADADTDADMDADADP</sequence>
<dbReference type="Proteomes" id="UP000280685">
    <property type="component" value="Chromosome 4"/>
</dbReference>
<feature type="compositionally biased region" description="Polar residues" evidence="1">
    <location>
        <begin position="529"/>
        <end position="542"/>
    </location>
</feature>
<evidence type="ECO:0000256" key="1">
    <source>
        <dbReference type="SAM" id="MobiDB-lite"/>
    </source>
</evidence>
<accession>A0ABY6SAA8</accession>
<feature type="region of interest" description="Disordered" evidence="1">
    <location>
        <begin position="469"/>
        <end position="615"/>
    </location>
</feature>
<name>A0ABY6SAA8_PODCO</name>
<dbReference type="EMBL" id="LR026967">
    <property type="protein sequence ID" value="VBB80139.1"/>
    <property type="molecule type" value="Genomic_DNA"/>
</dbReference>
<feature type="compositionally biased region" description="Polar residues" evidence="1">
    <location>
        <begin position="90"/>
        <end position="107"/>
    </location>
</feature>
<evidence type="ECO:0000313" key="3">
    <source>
        <dbReference type="Proteomes" id="UP000280685"/>
    </source>
</evidence>
<feature type="compositionally biased region" description="Basic residues" evidence="1">
    <location>
        <begin position="63"/>
        <end position="73"/>
    </location>
</feature>
<gene>
    <name evidence="2" type="ORF">PODCO_407210</name>
</gene>
<keyword evidence="3" id="KW-1185">Reference proteome</keyword>